<sequence>MIEVVGLKLHGYGLMIGLGILAASWTSSWLAVKRGYDKKLVDHGLWWVIIPAMIGARLYHVIDYWWYYQENWMEIVQIWNGGLGIWGGIIGGAIGVVMLNSCLPAGMVIQHLHWNKQEGRFRVKPGMTWRDLFDIAAMGVPLGQAIGRVGNAINGEITGARGEPLWAIESGFDLALFGLLVILAKKGSVPGRIAGGYLMGYGLIRIALEWLRPGEQSWDIWGIPVAVMIGFVSVATGWLWSRYKKPSAE</sequence>
<evidence type="ECO:0000256" key="4">
    <source>
        <dbReference type="ARBA" id="ARBA00022692"/>
    </source>
</evidence>
<evidence type="ECO:0000256" key="6">
    <source>
        <dbReference type="ARBA" id="ARBA00023136"/>
    </source>
</evidence>
<reference evidence="8 9" key="1">
    <citation type="journal article" date="2016" name="Nat. Commun.">
        <title>Thousands of microbial genomes shed light on interconnected biogeochemical processes in an aquifer system.</title>
        <authorList>
            <person name="Anantharaman K."/>
            <person name="Brown C.T."/>
            <person name="Hug L.A."/>
            <person name="Sharon I."/>
            <person name="Castelle C.J."/>
            <person name="Probst A.J."/>
            <person name="Thomas B.C."/>
            <person name="Singh A."/>
            <person name="Wilkins M.J."/>
            <person name="Karaoz U."/>
            <person name="Brodie E.L."/>
            <person name="Williams K.H."/>
            <person name="Hubbard S.S."/>
            <person name="Banfield J.F."/>
        </authorList>
    </citation>
    <scope>NUCLEOTIDE SEQUENCE [LARGE SCALE GENOMIC DNA]</scope>
</reference>
<name>A0A1F5FFB4_9BACT</name>
<evidence type="ECO:0008006" key="10">
    <source>
        <dbReference type="Google" id="ProtNLM"/>
    </source>
</evidence>
<dbReference type="GO" id="GO:0008961">
    <property type="term" value="F:phosphatidylglycerol-prolipoprotein diacylglyceryl transferase activity"/>
    <property type="evidence" value="ECO:0007669"/>
    <property type="project" value="InterPro"/>
</dbReference>
<accession>A0A1F5FFB4</accession>
<dbReference type="GO" id="GO:0005886">
    <property type="term" value="C:plasma membrane"/>
    <property type="evidence" value="ECO:0007669"/>
    <property type="project" value="InterPro"/>
</dbReference>
<feature type="transmembrane region" description="Helical" evidence="7">
    <location>
        <begin position="86"/>
        <end position="112"/>
    </location>
</feature>
<keyword evidence="3" id="KW-0808">Transferase</keyword>
<evidence type="ECO:0000256" key="3">
    <source>
        <dbReference type="ARBA" id="ARBA00022679"/>
    </source>
</evidence>
<organism evidence="8 9">
    <name type="scientific">Candidatus Collierbacteria bacterium RIFOXYB1_FULL_49_13</name>
    <dbReference type="NCBI Taxonomy" id="1817728"/>
    <lineage>
        <taxon>Bacteria</taxon>
        <taxon>Candidatus Collieribacteriota</taxon>
    </lineage>
</organism>
<dbReference type="InterPro" id="IPR001640">
    <property type="entry name" value="Lgt"/>
</dbReference>
<evidence type="ECO:0000313" key="9">
    <source>
        <dbReference type="Proteomes" id="UP000176682"/>
    </source>
</evidence>
<dbReference type="Proteomes" id="UP000176682">
    <property type="component" value="Unassembled WGS sequence"/>
</dbReference>
<feature type="transmembrane region" description="Helical" evidence="7">
    <location>
        <begin position="191"/>
        <end position="208"/>
    </location>
</feature>
<keyword evidence="6 7" id="KW-0472">Membrane</keyword>
<evidence type="ECO:0000256" key="5">
    <source>
        <dbReference type="ARBA" id="ARBA00022989"/>
    </source>
</evidence>
<evidence type="ECO:0000256" key="1">
    <source>
        <dbReference type="ARBA" id="ARBA00007150"/>
    </source>
</evidence>
<dbReference type="EMBL" id="MFAM01000051">
    <property type="protein sequence ID" value="OGD78329.1"/>
    <property type="molecule type" value="Genomic_DNA"/>
</dbReference>
<dbReference type="PANTHER" id="PTHR30589:SF0">
    <property type="entry name" value="PHOSPHATIDYLGLYCEROL--PROLIPOPROTEIN DIACYLGLYCERYL TRANSFERASE"/>
    <property type="match status" value="1"/>
</dbReference>
<dbReference type="PANTHER" id="PTHR30589">
    <property type="entry name" value="PROLIPOPROTEIN DIACYLGLYCERYL TRANSFERASE"/>
    <property type="match status" value="1"/>
</dbReference>
<keyword evidence="5 7" id="KW-1133">Transmembrane helix</keyword>
<keyword evidence="4 7" id="KW-0812">Transmembrane</keyword>
<comment type="similarity">
    <text evidence="1">Belongs to the Lgt family.</text>
</comment>
<dbReference type="GO" id="GO:0042158">
    <property type="term" value="P:lipoprotein biosynthetic process"/>
    <property type="evidence" value="ECO:0007669"/>
    <property type="project" value="InterPro"/>
</dbReference>
<proteinExistence type="inferred from homology"/>
<comment type="caution">
    <text evidence="8">The sequence shown here is derived from an EMBL/GenBank/DDBJ whole genome shotgun (WGS) entry which is preliminary data.</text>
</comment>
<evidence type="ECO:0000256" key="7">
    <source>
        <dbReference type="SAM" id="Phobius"/>
    </source>
</evidence>
<feature type="transmembrane region" description="Helical" evidence="7">
    <location>
        <begin position="12"/>
        <end position="32"/>
    </location>
</feature>
<evidence type="ECO:0000313" key="8">
    <source>
        <dbReference type="EMBL" id="OGD78329.1"/>
    </source>
</evidence>
<protein>
    <recommendedName>
        <fullName evidence="10">Phosphatidylglycerol--prolipoprotein diacylglyceryl transferase</fullName>
    </recommendedName>
</protein>
<evidence type="ECO:0000256" key="2">
    <source>
        <dbReference type="ARBA" id="ARBA00022475"/>
    </source>
</evidence>
<dbReference type="AlphaFoldDB" id="A0A1F5FFB4"/>
<feature type="transmembrane region" description="Helical" evidence="7">
    <location>
        <begin position="44"/>
        <end position="66"/>
    </location>
</feature>
<dbReference type="Pfam" id="PF01790">
    <property type="entry name" value="LGT"/>
    <property type="match status" value="1"/>
</dbReference>
<keyword evidence="2" id="KW-1003">Cell membrane</keyword>
<feature type="transmembrane region" description="Helical" evidence="7">
    <location>
        <begin position="220"/>
        <end position="240"/>
    </location>
</feature>
<gene>
    <name evidence="8" type="ORF">A2368_04765</name>
</gene>